<gene>
    <name evidence="10" type="ORF">NIES267_23060</name>
</gene>
<dbReference type="EMBL" id="AP018227">
    <property type="protein sequence ID" value="BAY82822.1"/>
    <property type="molecule type" value="Genomic_DNA"/>
</dbReference>
<evidence type="ECO:0000256" key="9">
    <source>
        <dbReference type="SAM" id="Phobius"/>
    </source>
</evidence>
<keyword evidence="4" id="KW-0997">Cell inner membrane</keyword>
<feature type="transmembrane region" description="Helical" evidence="9">
    <location>
        <begin position="332"/>
        <end position="351"/>
    </location>
</feature>
<dbReference type="Proteomes" id="UP000218418">
    <property type="component" value="Chromosome"/>
</dbReference>
<keyword evidence="5 9" id="KW-0812">Transmembrane</keyword>
<feature type="transmembrane region" description="Helical" evidence="9">
    <location>
        <begin position="33"/>
        <end position="55"/>
    </location>
</feature>
<organism evidence="10 11">
    <name type="scientific">Calothrix parasitica NIES-267</name>
    <dbReference type="NCBI Taxonomy" id="1973488"/>
    <lineage>
        <taxon>Bacteria</taxon>
        <taxon>Bacillati</taxon>
        <taxon>Cyanobacteriota</taxon>
        <taxon>Cyanophyceae</taxon>
        <taxon>Nostocales</taxon>
        <taxon>Calotrichaceae</taxon>
        <taxon>Calothrix</taxon>
    </lineage>
</organism>
<dbReference type="PANTHER" id="PTHR32195:SF26">
    <property type="entry name" value="TRYPTOPHAN OR TYROSINE TRANSPORTER PROTEIN"/>
    <property type="match status" value="1"/>
</dbReference>
<name>A0A1Z4LNK9_9CYAN</name>
<evidence type="ECO:0000256" key="4">
    <source>
        <dbReference type="ARBA" id="ARBA00022519"/>
    </source>
</evidence>
<evidence type="ECO:0000256" key="5">
    <source>
        <dbReference type="ARBA" id="ARBA00022692"/>
    </source>
</evidence>
<feature type="transmembrane region" description="Helical" evidence="9">
    <location>
        <begin position="408"/>
        <end position="426"/>
    </location>
</feature>
<feature type="transmembrane region" description="Helical" evidence="9">
    <location>
        <begin position="183"/>
        <end position="203"/>
    </location>
</feature>
<accession>A0A1Z4LNK9</accession>
<dbReference type="OrthoDB" id="476679at2"/>
<feature type="transmembrane region" description="Helical" evidence="9">
    <location>
        <begin position="152"/>
        <end position="171"/>
    </location>
</feature>
<dbReference type="Gene3D" id="1.20.1740.10">
    <property type="entry name" value="Amino acid/polyamine transporter I"/>
    <property type="match status" value="1"/>
</dbReference>
<keyword evidence="8 9" id="KW-0472">Membrane</keyword>
<dbReference type="InterPro" id="IPR013059">
    <property type="entry name" value="Trp_tyr_transpt"/>
</dbReference>
<evidence type="ECO:0000313" key="11">
    <source>
        <dbReference type="Proteomes" id="UP000218418"/>
    </source>
</evidence>
<evidence type="ECO:0000256" key="3">
    <source>
        <dbReference type="ARBA" id="ARBA00022475"/>
    </source>
</evidence>
<dbReference type="AlphaFoldDB" id="A0A1Z4LNK9"/>
<keyword evidence="11" id="KW-1185">Reference proteome</keyword>
<feature type="transmembrane region" description="Helical" evidence="9">
    <location>
        <begin position="250"/>
        <end position="270"/>
    </location>
</feature>
<dbReference type="GO" id="GO:0003333">
    <property type="term" value="P:amino acid transmembrane transport"/>
    <property type="evidence" value="ECO:0007669"/>
    <property type="project" value="InterPro"/>
</dbReference>
<dbReference type="GO" id="GO:0005886">
    <property type="term" value="C:plasma membrane"/>
    <property type="evidence" value="ECO:0007669"/>
    <property type="project" value="UniProtKB-SubCell"/>
</dbReference>
<keyword evidence="7 9" id="KW-1133">Transmembrane helix</keyword>
<reference evidence="10 11" key="1">
    <citation type="submission" date="2017-06" db="EMBL/GenBank/DDBJ databases">
        <title>Genome sequencing of cyanobaciteial culture collection at National Institute for Environmental Studies (NIES).</title>
        <authorList>
            <person name="Hirose Y."/>
            <person name="Shimura Y."/>
            <person name="Fujisawa T."/>
            <person name="Nakamura Y."/>
            <person name="Kawachi M."/>
        </authorList>
    </citation>
    <scope>NUCLEOTIDE SEQUENCE [LARGE SCALE GENOMIC DNA]</scope>
    <source>
        <strain evidence="10 11">NIES-267</strain>
    </source>
</reference>
<dbReference type="Pfam" id="PF03222">
    <property type="entry name" value="Trp_Tyr_perm"/>
    <property type="match status" value="1"/>
</dbReference>
<evidence type="ECO:0000256" key="8">
    <source>
        <dbReference type="ARBA" id="ARBA00023136"/>
    </source>
</evidence>
<evidence type="ECO:0000256" key="2">
    <source>
        <dbReference type="ARBA" id="ARBA00022448"/>
    </source>
</evidence>
<evidence type="ECO:0000256" key="6">
    <source>
        <dbReference type="ARBA" id="ARBA00022970"/>
    </source>
</evidence>
<comment type="subcellular location">
    <subcellularLocation>
        <location evidence="1">Cell inner membrane</location>
        <topology evidence="1">Multi-pass membrane protein</topology>
    </subcellularLocation>
</comment>
<feature type="transmembrane region" description="Helical" evidence="9">
    <location>
        <begin position="363"/>
        <end position="387"/>
    </location>
</feature>
<dbReference type="PRINTS" id="PR00166">
    <property type="entry name" value="AROAAPRMEASE"/>
</dbReference>
<proteinExistence type="predicted"/>
<keyword evidence="2" id="KW-0813">Transport</keyword>
<evidence type="ECO:0000256" key="7">
    <source>
        <dbReference type="ARBA" id="ARBA00022989"/>
    </source>
</evidence>
<feature type="transmembrane region" description="Helical" evidence="9">
    <location>
        <begin position="61"/>
        <end position="83"/>
    </location>
</feature>
<evidence type="ECO:0000313" key="10">
    <source>
        <dbReference type="EMBL" id="BAY82822.1"/>
    </source>
</evidence>
<feature type="transmembrane region" description="Helical" evidence="9">
    <location>
        <begin position="113"/>
        <end position="132"/>
    </location>
</feature>
<protein>
    <submittedName>
        <fullName evidence="10">Aromatic amino acid permease</fullName>
    </submittedName>
</protein>
<evidence type="ECO:0000256" key="1">
    <source>
        <dbReference type="ARBA" id="ARBA00004429"/>
    </source>
</evidence>
<feature type="transmembrane region" description="Helical" evidence="9">
    <location>
        <begin position="215"/>
        <end position="238"/>
    </location>
</feature>
<dbReference type="PANTHER" id="PTHR32195">
    <property type="entry name" value="OS07G0662800 PROTEIN"/>
    <property type="match status" value="1"/>
</dbReference>
<keyword evidence="6" id="KW-0029">Amino-acid transport</keyword>
<dbReference type="GO" id="GO:0015173">
    <property type="term" value="F:aromatic amino acid transmembrane transporter activity"/>
    <property type="evidence" value="ECO:0007669"/>
    <property type="project" value="InterPro"/>
</dbReference>
<dbReference type="InterPro" id="IPR018227">
    <property type="entry name" value="Amino_acid_transport_2"/>
</dbReference>
<keyword evidence="3" id="KW-1003">Cell membrane</keyword>
<sequence>MKAIDKLNISETTRLFSNLSFDGNKLVHKPGSVVGSTALIAGTTVGAGILALPAVTLPSGVLPSTALLIGVWLYTVLTGLLIAEVSLNGMRHSGRATNGLLAMVESTLGGMEARFAGGAYLFLHYALLIAYVSQGGEILISAIEGIWDLPDLPTWMGSTGFAVIFGTILYLGRDRFIERLNSFFVVVVITSFIGLLLLGATQVNPNSLLSQDWTALPPALSVMLVALFFHNIIPVVATQLEGDSSKVRQSIVVGSAIPLTMFLLWNAVILGSVTPTMLENIGSTSVFDPLQVLRAGDAGEWLGILVTVFSEFAIATSFIGFFYGLRDLFKDMNLFSGSSEASLPLISLILFPPMGFSALNPNIFYTALDYAGTFSVSILGGVIPAIMAWKQRDKYKELNQKLVPGGKLMLVTMIGIALMAIVLGNLK</sequence>
<feature type="transmembrane region" description="Helical" evidence="9">
    <location>
        <begin position="301"/>
        <end position="325"/>
    </location>
</feature>